<feature type="compositionally biased region" description="Basic and acidic residues" evidence="1">
    <location>
        <begin position="151"/>
        <end position="162"/>
    </location>
</feature>
<organism evidence="3 4">
    <name type="scientific">Komarekiella delphini-convector SJRDD-AB1</name>
    <dbReference type="NCBI Taxonomy" id="2593771"/>
    <lineage>
        <taxon>Bacteria</taxon>
        <taxon>Bacillati</taxon>
        <taxon>Cyanobacteriota</taxon>
        <taxon>Cyanophyceae</taxon>
        <taxon>Nostocales</taxon>
        <taxon>Nostocaceae</taxon>
        <taxon>Komarekiella</taxon>
        <taxon>Komarekiella delphini-convector</taxon>
    </lineage>
</organism>
<dbReference type="AlphaFoldDB" id="A0AA40T195"/>
<feature type="region of interest" description="Disordered" evidence="1">
    <location>
        <begin position="151"/>
        <end position="193"/>
    </location>
</feature>
<keyword evidence="2" id="KW-0812">Transmembrane</keyword>
<evidence type="ECO:0000256" key="2">
    <source>
        <dbReference type="SAM" id="Phobius"/>
    </source>
</evidence>
<gene>
    <name evidence="3" type="ORF">FNW02_24215</name>
</gene>
<dbReference type="PANTHER" id="PTHR33825">
    <property type="entry name" value="CHITINASE-LIKE PROTEIN"/>
    <property type="match status" value="1"/>
</dbReference>
<dbReference type="EMBL" id="VJXY01000032">
    <property type="protein sequence ID" value="MBD6618845.1"/>
    <property type="molecule type" value="Genomic_DNA"/>
</dbReference>
<reference evidence="3" key="1">
    <citation type="submission" date="2019-07" db="EMBL/GenBank/DDBJ databases">
        <title>Toxilogical consequences of a new and cryptic species of cyanobacteria (Komarekiella delphini-convector) recovered from the epidermis of a bottlenose dolphin and 1500 ft. in the air.</title>
        <authorList>
            <person name="Brown A.O."/>
            <person name="Dvorak P."/>
            <person name="Villanueva C.D."/>
            <person name="Foss A.J."/>
            <person name="Garvey A.D."/>
            <person name="Gibson Q.A."/>
            <person name="Johansen J.R."/>
            <person name="Casamatta D.A."/>
        </authorList>
    </citation>
    <scope>NUCLEOTIDE SEQUENCE</scope>
    <source>
        <strain evidence="3">SJRDD-AB1</strain>
    </source>
</reference>
<keyword evidence="2" id="KW-1133">Transmembrane helix</keyword>
<feature type="transmembrane region" description="Helical" evidence="2">
    <location>
        <begin position="6"/>
        <end position="30"/>
    </location>
</feature>
<evidence type="ECO:0000256" key="1">
    <source>
        <dbReference type="SAM" id="MobiDB-lite"/>
    </source>
</evidence>
<evidence type="ECO:0000313" key="3">
    <source>
        <dbReference type="EMBL" id="MBD6618845.1"/>
    </source>
</evidence>
<dbReference type="Proteomes" id="UP001165986">
    <property type="component" value="Unassembled WGS sequence"/>
</dbReference>
<protein>
    <submittedName>
        <fullName evidence="3">DUF948 domain-containing protein</fullName>
    </submittedName>
</protein>
<keyword evidence="2" id="KW-0472">Membrane</keyword>
<comment type="caution">
    <text evidence="3">The sequence shown here is derived from an EMBL/GenBank/DDBJ whole genome shotgun (WGS) entry which is preliminary data.</text>
</comment>
<dbReference type="PANTHER" id="PTHR33825:SF5">
    <property type="entry name" value="TRANSMEMBRANE PROTEIN"/>
    <property type="match status" value="1"/>
</dbReference>
<sequence>MIDPLFWLGLSILLVATSLTAVLVAAIPALQELARAARSAEKLFDTLSRELPPTLDAIRMTGLEITDLTDDVSEGVKSAGQVVKQVDQSLDSAKKQAQNLQVGTRSVFVGVKAAWKNFTRQKPARRTVERLSINETPLTLREREALRQENRRTKTEVYRTEDGYNDPASWEASFEDEDLLSKPTASDDWYNQD</sequence>
<accession>A0AA40T195</accession>
<dbReference type="RefSeq" id="WP_191760047.1">
    <property type="nucleotide sequence ID" value="NZ_VJXY01000032.1"/>
</dbReference>
<evidence type="ECO:0000313" key="4">
    <source>
        <dbReference type="Proteomes" id="UP001165986"/>
    </source>
</evidence>
<name>A0AA40T195_9NOST</name>
<proteinExistence type="predicted"/>
<keyword evidence="4" id="KW-1185">Reference proteome</keyword>